<dbReference type="AlphaFoldDB" id="A0A0A3XQP9"/>
<proteinExistence type="predicted"/>
<gene>
    <name evidence="1" type="ORF">MA20_32710</name>
</gene>
<protein>
    <submittedName>
        <fullName evidence="1">Uncharacterized protein</fullName>
    </submittedName>
</protein>
<accession>A0A0A3XQP9</accession>
<dbReference type="Proteomes" id="UP000030377">
    <property type="component" value="Unassembled WGS sequence"/>
</dbReference>
<organism evidence="1 2">
    <name type="scientific">Bradyrhizobium japonicum</name>
    <dbReference type="NCBI Taxonomy" id="375"/>
    <lineage>
        <taxon>Bacteria</taxon>
        <taxon>Pseudomonadati</taxon>
        <taxon>Pseudomonadota</taxon>
        <taxon>Alphaproteobacteria</taxon>
        <taxon>Hyphomicrobiales</taxon>
        <taxon>Nitrobacteraceae</taxon>
        <taxon>Bradyrhizobium</taxon>
    </lineage>
</organism>
<comment type="caution">
    <text evidence="1">The sequence shown here is derived from an EMBL/GenBank/DDBJ whole genome shotgun (WGS) entry which is preliminary data.</text>
</comment>
<name>A0A0A3XQP9_BRAJP</name>
<sequence length="67" mass="7612">MSVKRNRSRPPGSLQERLLAMAKLARRRAEEAPEGEERKRLLRKAELTERSAKIEAWLAPSVSSKSP</sequence>
<dbReference type="PATRIC" id="fig|375.37.peg.6868"/>
<dbReference type="EMBL" id="JRPN01000025">
    <property type="protein sequence ID" value="KGT75579.1"/>
    <property type="molecule type" value="Genomic_DNA"/>
</dbReference>
<reference evidence="1 2" key="1">
    <citation type="submission" date="2014-09" db="EMBL/GenBank/DDBJ databases">
        <title>Draft genome of Bradyrhizobium japonicum Is-34.</title>
        <authorList>
            <person name="Tsurumaru H."/>
            <person name="Yamakawa T."/>
            <person name="Hashimoto S."/>
            <person name="Okizaki K."/>
            <person name="Kanesaki Y."/>
            <person name="Yoshikawa H."/>
            <person name="Yajima S."/>
        </authorList>
    </citation>
    <scope>NUCLEOTIDE SEQUENCE [LARGE SCALE GENOMIC DNA]</scope>
    <source>
        <strain evidence="1 2">Is-34</strain>
    </source>
</reference>
<dbReference type="KEGG" id="bjp:RN69_15190"/>
<evidence type="ECO:0000313" key="2">
    <source>
        <dbReference type="Proteomes" id="UP000030377"/>
    </source>
</evidence>
<evidence type="ECO:0000313" key="1">
    <source>
        <dbReference type="EMBL" id="KGT75579.1"/>
    </source>
</evidence>